<feature type="compositionally biased region" description="Basic residues" evidence="1">
    <location>
        <begin position="74"/>
        <end position="86"/>
    </location>
</feature>
<reference evidence="2 3" key="1">
    <citation type="submission" date="2019-02" db="EMBL/GenBank/DDBJ databases">
        <title>Deep-cultivation of Planctomycetes and their phenomic and genomic characterization uncovers novel biology.</title>
        <authorList>
            <person name="Wiegand S."/>
            <person name="Jogler M."/>
            <person name="Boedeker C."/>
            <person name="Pinto D."/>
            <person name="Vollmers J."/>
            <person name="Rivas-Marin E."/>
            <person name="Kohn T."/>
            <person name="Peeters S.H."/>
            <person name="Heuer A."/>
            <person name="Rast P."/>
            <person name="Oberbeckmann S."/>
            <person name="Bunk B."/>
            <person name="Jeske O."/>
            <person name="Meyerdierks A."/>
            <person name="Storesund J.E."/>
            <person name="Kallscheuer N."/>
            <person name="Luecker S."/>
            <person name="Lage O.M."/>
            <person name="Pohl T."/>
            <person name="Merkel B.J."/>
            <person name="Hornburger P."/>
            <person name="Mueller R.-W."/>
            <person name="Bruemmer F."/>
            <person name="Labrenz M."/>
            <person name="Spormann A.M."/>
            <person name="Op Den Camp H."/>
            <person name="Overmann J."/>
            <person name="Amann R."/>
            <person name="Jetten M.S.M."/>
            <person name="Mascher T."/>
            <person name="Medema M.H."/>
            <person name="Devos D.P."/>
            <person name="Kaster A.-K."/>
            <person name="Ovreas L."/>
            <person name="Rohde M."/>
            <person name="Galperin M.Y."/>
            <person name="Jogler C."/>
        </authorList>
    </citation>
    <scope>NUCLEOTIDE SEQUENCE [LARGE SCALE GENOMIC DNA]</scope>
    <source>
        <strain evidence="2 3">Poly41</strain>
    </source>
</reference>
<feature type="compositionally biased region" description="Acidic residues" evidence="1">
    <location>
        <begin position="12"/>
        <end position="21"/>
    </location>
</feature>
<sequence>MIQVANFNESDYLNEPESTDDLSERIPRDKLITIRLTEDERESLNIRSQSHRISLNNFVRDKLGLPADTEPRERRRGRRPQFRKAR</sequence>
<organism evidence="2 3">
    <name type="scientific">Novipirellula artificiosorum</name>
    <dbReference type="NCBI Taxonomy" id="2528016"/>
    <lineage>
        <taxon>Bacteria</taxon>
        <taxon>Pseudomonadati</taxon>
        <taxon>Planctomycetota</taxon>
        <taxon>Planctomycetia</taxon>
        <taxon>Pirellulales</taxon>
        <taxon>Pirellulaceae</taxon>
        <taxon>Novipirellula</taxon>
    </lineage>
</organism>
<dbReference type="RefSeq" id="WP_146531733.1">
    <property type="nucleotide sequence ID" value="NZ_SJPV01000045.1"/>
</dbReference>
<feature type="region of interest" description="Disordered" evidence="1">
    <location>
        <begin position="1"/>
        <end position="25"/>
    </location>
</feature>
<name>A0A5C6CFE7_9BACT</name>
<proteinExistence type="predicted"/>
<dbReference type="AlphaFoldDB" id="A0A5C6CFE7"/>
<keyword evidence="3" id="KW-1185">Reference proteome</keyword>
<protein>
    <submittedName>
        <fullName evidence="2">Uncharacterized protein</fullName>
    </submittedName>
</protein>
<evidence type="ECO:0000256" key="1">
    <source>
        <dbReference type="SAM" id="MobiDB-lite"/>
    </source>
</evidence>
<dbReference type="Proteomes" id="UP000319143">
    <property type="component" value="Unassembled WGS sequence"/>
</dbReference>
<dbReference type="EMBL" id="SJPV01000045">
    <property type="protein sequence ID" value="TWU22852.1"/>
    <property type="molecule type" value="Genomic_DNA"/>
</dbReference>
<comment type="caution">
    <text evidence="2">The sequence shown here is derived from an EMBL/GenBank/DDBJ whole genome shotgun (WGS) entry which is preliminary data.</text>
</comment>
<accession>A0A5C6CFE7</accession>
<gene>
    <name evidence="2" type="ORF">Poly41_71140</name>
</gene>
<evidence type="ECO:0000313" key="3">
    <source>
        <dbReference type="Proteomes" id="UP000319143"/>
    </source>
</evidence>
<feature type="region of interest" description="Disordered" evidence="1">
    <location>
        <begin position="63"/>
        <end position="86"/>
    </location>
</feature>
<feature type="compositionally biased region" description="Basic and acidic residues" evidence="1">
    <location>
        <begin position="63"/>
        <end position="73"/>
    </location>
</feature>
<evidence type="ECO:0000313" key="2">
    <source>
        <dbReference type="EMBL" id="TWU22852.1"/>
    </source>
</evidence>
<feature type="compositionally biased region" description="Polar residues" evidence="1">
    <location>
        <begin position="1"/>
        <end position="11"/>
    </location>
</feature>